<sequence length="75" mass="8051">MGGGGDWVTAVDVFAVAGLFYLMLLAMPGGLTLVEICILVSGLVSLVAARVIQILVVRKRRRNNKTGLTKKQDVH</sequence>
<protein>
    <submittedName>
        <fullName evidence="2">Uncharacterized protein</fullName>
    </submittedName>
</protein>
<organism evidence="2 3">
    <name type="scientific">Paenibacillus xerothermodurans</name>
    <dbReference type="NCBI Taxonomy" id="1977292"/>
    <lineage>
        <taxon>Bacteria</taxon>
        <taxon>Bacillati</taxon>
        <taxon>Bacillota</taxon>
        <taxon>Bacilli</taxon>
        <taxon>Bacillales</taxon>
        <taxon>Paenibacillaceae</taxon>
        <taxon>Paenibacillus</taxon>
    </lineage>
</organism>
<reference evidence="2" key="1">
    <citation type="submission" date="2018-06" db="EMBL/GenBank/DDBJ databases">
        <title>Paenibacillus xerothermodurans sp. nov. an extremely dry heat resistant spore forming bacterium isolated from the soil of Cape Canaveral, Florida.</title>
        <authorList>
            <person name="Seuylemezian A."/>
            <person name="Kaur N."/>
            <person name="Patil P."/>
            <person name="Patil P."/>
            <person name="Mayilraj S."/>
            <person name="Vaishampayan P."/>
        </authorList>
    </citation>
    <scope>NUCLEOTIDE SEQUENCE [LARGE SCALE GENOMIC DNA]</scope>
    <source>
        <strain evidence="2">ATCC 27380</strain>
    </source>
</reference>
<evidence type="ECO:0000256" key="1">
    <source>
        <dbReference type="SAM" id="Phobius"/>
    </source>
</evidence>
<keyword evidence="3" id="KW-1185">Reference proteome</keyword>
<feature type="transmembrane region" description="Helical" evidence="1">
    <location>
        <begin position="33"/>
        <end position="57"/>
    </location>
</feature>
<gene>
    <name evidence="2" type="ORF">CBW46_019265</name>
</gene>
<keyword evidence="1" id="KW-0472">Membrane</keyword>
<keyword evidence="1" id="KW-1133">Transmembrane helix</keyword>
<evidence type="ECO:0000313" key="2">
    <source>
        <dbReference type="EMBL" id="PZE19348.1"/>
    </source>
</evidence>
<comment type="caution">
    <text evidence="2">The sequence shown here is derived from an EMBL/GenBank/DDBJ whole genome shotgun (WGS) entry which is preliminary data.</text>
</comment>
<evidence type="ECO:0000313" key="3">
    <source>
        <dbReference type="Proteomes" id="UP000214746"/>
    </source>
</evidence>
<dbReference type="AlphaFoldDB" id="A0A2W1NWX2"/>
<accession>A0A2W1NWX2</accession>
<name>A0A2W1NWX2_PAEXE</name>
<dbReference type="Proteomes" id="UP000214746">
    <property type="component" value="Unassembled WGS sequence"/>
</dbReference>
<keyword evidence="1" id="KW-0812">Transmembrane</keyword>
<feature type="transmembrane region" description="Helical" evidence="1">
    <location>
        <begin position="7"/>
        <end position="27"/>
    </location>
</feature>
<proteinExistence type="predicted"/>
<dbReference type="EMBL" id="NHRJ02000018">
    <property type="protein sequence ID" value="PZE19348.1"/>
    <property type="molecule type" value="Genomic_DNA"/>
</dbReference>